<dbReference type="PANTHER" id="PTHR43690">
    <property type="entry name" value="NARDILYSIN"/>
    <property type="match status" value="1"/>
</dbReference>
<dbReference type="AlphaFoldDB" id="A0A443RT09"/>
<keyword evidence="4" id="KW-1185">Reference proteome</keyword>
<dbReference type="GO" id="GO:0004222">
    <property type="term" value="F:metalloendopeptidase activity"/>
    <property type="evidence" value="ECO:0007669"/>
    <property type="project" value="TreeGrafter"/>
</dbReference>
<protein>
    <submittedName>
        <fullName evidence="3">Insulin-degrading enzyme-like isoform X1</fullName>
    </submittedName>
</protein>
<dbReference type="EMBL" id="NCKV01039175">
    <property type="protein sequence ID" value="RWS18471.1"/>
    <property type="molecule type" value="Genomic_DNA"/>
</dbReference>
<keyword evidence="1" id="KW-0479">Metal-binding</keyword>
<dbReference type="Pfam" id="PF16187">
    <property type="entry name" value="Peptidase_M16_M"/>
    <property type="match status" value="1"/>
</dbReference>
<dbReference type="GO" id="GO:0043171">
    <property type="term" value="P:peptide catabolic process"/>
    <property type="evidence" value="ECO:0007669"/>
    <property type="project" value="TreeGrafter"/>
</dbReference>
<dbReference type="STRING" id="299467.A0A443RT09"/>
<accession>A0A443RT09</accession>
<gene>
    <name evidence="3" type="ORF">B4U80_12494</name>
</gene>
<dbReference type="Proteomes" id="UP000288716">
    <property type="component" value="Unassembled WGS sequence"/>
</dbReference>
<evidence type="ECO:0000313" key="4">
    <source>
        <dbReference type="Proteomes" id="UP000288716"/>
    </source>
</evidence>
<dbReference type="SUPFAM" id="SSF63411">
    <property type="entry name" value="LuxS/MPP-like metallohydrolase"/>
    <property type="match status" value="1"/>
</dbReference>
<reference evidence="3 4" key="1">
    <citation type="journal article" date="2018" name="Gigascience">
        <title>Genomes of trombidid mites reveal novel predicted allergens and laterally-transferred genes associated with secondary metabolism.</title>
        <authorList>
            <person name="Dong X."/>
            <person name="Chaisiri K."/>
            <person name="Xia D."/>
            <person name="Armstrong S.D."/>
            <person name="Fang Y."/>
            <person name="Donnelly M.J."/>
            <person name="Kadowaki T."/>
            <person name="McGarry J.W."/>
            <person name="Darby A.C."/>
            <person name="Makepeace B.L."/>
        </authorList>
    </citation>
    <scope>NUCLEOTIDE SEQUENCE [LARGE SCALE GENOMIC DNA]</scope>
    <source>
        <strain evidence="3">UoL-UT</strain>
    </source>
</reference>
<organism evidence="3 4">
    <name type="scientific">Leptotrombidium deliense</name>
    <dbReference type="NCBI Taxonomy" id="299467"/>
    <lineage>
        <taxon>Eukaryota</taxon>
        <taxon>Metazoa</taxon>
        <taxon>Ecdysozoa</taxon>
        <taxon>Arthropoda</taxon>
        <taxon>Chelicerata</taxon>
        <taxon>Arachnida</taxon>
        <taxon>Acari</taxon>
        <taxon>Acariformes</taxon>
        <taxon>Trombidiformes</taxon>
        <taxon>Prostigmata</taxon>
        <taxon>Anystina</taxon>
        <taxon>Parasitengona</taxon>
        <taxon>Trombiculoidea</taxon>
        <taxon>Trombiculidae</taxon>
        <taxon>Leptotrombidium</taxon>
    </lineage>
</organism>
<dbReference type="InterPro" id="IPR050626">
    <property type="entry name" value="Peptidase_M16"/>
</dbReference>
<dbReference type="GO" id="GO:0051603">
    <property type="term" value="P:proteolysis involved in protein catabolic process"/>
    <property type="evidence" value="ECO:0007669"/>
    <property type="project" value="TreeGrafter"/>
</dbReference>
<name>A0A443RT09_9ACAR</name>
<evidence type="ECO:0000259" key="2">
    <source>
        <dbReference type="Pfam" id="PF16187"/>
    </source>
</evidence>
<feature type="domain" description="Peptidase M16 middle/third" evidence="2">
    <location>
        <begin position="26"/>
        <end position="111"/>
    </location>
</feature>
<dbReference type="VEuPathDB" id="VectorBase:LDEU013569"/>
<evidence type="ECO:0000256" key="1">
    <source>
        <dbReference type="ARBA" id="ARBA00022723"/>
    </source>
</evidence>
<dbReference type="GO" id="GO:0046872">
    <property type="term" value="F:metal ion binding"/>
    <property type="evidence" value="ECO:0007669"/>
    <property type="project" value="UniProtKB-KW"/>
</dbReference>
<proteinExistence type="predicted"/>
<dbReference type="Gene3D" id="3.30.830.10">
    <property type="entry name" value="Metalloenzyme, LuxS/M16 peptidase-like"/>
    <property type="match status" value="1"/>
</dbReference>
<dbReference type="PANTHER" id="PTHR43690:SF18">
    <property type="entry name" value="INSULIN-DEGRADING ENZYME-RELATED"/>
    <property type="match status" value="1"/>
</dbReference>
<dbReference type="InterPro" id="IPR011249">
    <property type="entry name" value="Metalloenz_LuxS/M16"/>
</dbReference>
<dbReference type="GO" id="GO:0005739">
    <property type="term" value="C:mitochondrion"/>
    <property type="evidence" value="ECO:0007669"/>
    <property type="project" value="TreeGrafter"/>
</dbReference>
<comment type="caution">
    <text evidence="3">The sequence shown here is derived from an EMBL/GenBank/DDBJ whole genome shotgun (WGS) entry which is preliminary data.</text>
</comment>
<dbReference type="InterPro" id="IPR032632">
    <property type="entry name" value="Peptidase_M16_M"/>
</dbReference>
<dbReference type="OrthoDB" id="952271at2759"/>
<evidence type="ECO:0000313" key="3">
    <source>
        <dbReference type="EMBL" id="RWS18471.1"/>
    </source>
</evidence>
<dbReference type="GO" id="GO:0005829">
    <property type="term" value="C:cytosol"/>
    <property type="evidence" value="ECO:0007669"/>
    <property type="project" value="TreeGrafter"/>
</dbReference>
<feature type="non-terminal residue" evidence="3">
    <location>
        <position position="1"/>
    </location>
</feature>
<sequence length="115" mass="13371">YLLLLKANRPQQWIFEELVNINANEFNFMDKQNPITAVLRASNTMQNFPVEDVLSANVLLDYFRADIIEDFLNMLTPDNCRVTIVGKIFESEADQCEIWSGIKYTVANMEDLYKN</sequence>